<dbReference type="SFLD" id="SFLDS00003">
    <property type="entry name" value="Haloacid_Dehalogenase"/>
    <property type="match status" value="1"/>
</dbReference>
<dbReference type="PANTHER" id="PTHR43294:SF21">
    <property type="entry name" value="CATION TRANSPORTING ATPASE"/>
    <property type="match status" value="1"/>
</dbReference>
<evidence type="ECO:0000256" key="7">
    <source>
        <dbReference type="ARBA" id="ARBA00022989"/>
    </source>
</evidence>
<keyword evidence="4" id="KW-0547">Nucleotide-binding</keyword>
<comment type="caution">
    <text evidence="12">The sequence shown here is derived from an EMBL/GenBank/DDBJ whole genome shotgun (WGS) entry which is preliminary data.</text>
</comment>
<dbReference type="InterPro" id="IPR001757">
    <property type="entry name" value="P_typ_ATPase"/>
</dbReference>
<dbReference type="SUPFAM" id="SSF81665">
    <property type="entry name" value="Calcium ATPase, transmembrane domain M"/>
    <property type="match status" value="2"/>
</dbReference>
<dbReference type="FunFam" id="2.70.150.10:FF:000003">
    <property type="entry name" value="Sodium/potassium-transporting ATPase subunit alpha"/>
    <property type="match status" value="1"/>
</dbReference>
<gene>
    <name evidence="12" type="ORF">BCR33DRAFT_848923</name>
</gene>
<dbReference type="GO" id="GO:1902600">
    <property type="term" value="P:proton transmembrane transport"/>
    <property type="evidence" value="ECO:0007669"/>
    <property type="project" value="TreeGrafter"/>
</dbReference>
<keyword evidence="13" id="KW-1185">Reference proteome</keyword>
<organism evidence="12 13">
    <name type="scientific">Rhizoclosmatium globosum</name>
    <dbReference type="NCBI Taxonomy" id="329046"/>
    <lineage>
        <taxon>Eukaryota</taxon>
        <taxon>Fungi</taxon>
        <taxon>Fungi incertae sedis</taxon>
        <taxon>Chytridiomycota</taxon>
        <taxon>Chytridiomycota incertae sedis</taxon>
        <taxon>Chytridiomycetes</taxon>
        <taxon>Chytridiales</taxon>
        <taxon>Chytriomycetaceae</taxon>
        <taxon>Rhizoclosmatium</taxon>
    </lineage>
</organism>
<keyword evidence="6" id="KW-1278">Translocase</keyword>
<dbReference type="InterPro" id="IPR006068">
    <property type="entry name" value="ATPase_P-typ_cation-transptr_C"/>
</dbReference>
<dbReference type="GO" id="GO:0016887">
    <property type="term" value="F:ATP hydrolysis activity"/>
    <property type="evidence" value="ECO:0007669"/>
    <property type="project" value="InterPro"/>
</dbReference>
<dbReference type="InterPro" id="IPR059000">
    <property type="entry name" value="ATPase_P-type_domA"/>
</dbReference>
<evidence type="ECO:0000256" key="3">
    <source>
        <dbReference type="ARBA" id="ARBA00022692"/>
    </source>
</evidence>
<dbReference type="FunFam" id="3.40.50.1000:FF:000083">
    <property type="entry name" value="Sodium/potassium-transporting ATPase subunit alpha"/>
    <property type="match status" value="1"/>
</dbReference>
<evidence type="ECO:0000256" key="6">
    <source>
        <dbReference type="ARBA" id="ARBA00022967"/>
    </source>
</evidence>
<feature type="transmembrane region" description="Helical" evidence="10">
    <location>
        <begin position="1025"/>
        <end position="1047"/>
    </location>
</feature>
<evidence type="ECO:0000259" key="11">
    <source>
        <dbReference type="SMART" id="SM00831"/>
    </source>
</evidence>
<dbReference type="Pfam" id="PF00689">
    <property type="entry name" value="Cation_ATPase_C"/>
    <property type="match status" value="1"/>
</dbReference>
<dbReference type="GO" id="GO:1990573">
    <property type="term" value="P:potassium ion import across plasma membrane"/>
    <property type="evidence" value="ECO:0007669"/>
    <property type="project" value="TreeGrafter"/>
</dbReference>
<feature type="transmembrane region" description="Helical" evidence="10">
    <location>
        <begin position="300"/>
        <end position="325"/>
    </location>
</feature>
<dbReference type="InterPro" id="IPR023298">
    <property type="entry name" value="ATPase_P-typ_TM_dom_sf"/>
</dbReference>
<dbReference type="GO" id="GO:0030007">
    <property type="term" value="P:intracellular potassium ion homeostasis"/>
    <property type="evidence" value="ECO:0007669"/>
    <property type="project" value="TreeGrafter"/>
</dbReference>
<comment type="subcellular location">
    <subcellularLocation>
        <location evidence="1">Cell membrane</location>
        <topology evidence="1">Multi-pass membrane protein</topology>
    </subcellularLocation>
</comment>
<protein>
    <recommendedName>
        <fullName evidence="11">Cation-transporting P-type ATPase N-terminal domain-containing protein</fullName>
    </recommendedName>
</protein>
<feature type="compositionally biased region" description="Basic and acidic residues" evidence="9">
    <location>
        <begin position="199"/>
        <end position="211"/>
    </location>
</feature>
<dbReference type="NCBIfam" id="TIGR01494">
    <property type="entry name" value="ATPase_P-type"/>
    <property type="match status" value="2"/>
</dbReference>
<keyword evidence="2" id="KW-1003">Cell membrane</keyword>
<dbReference type="InterPro" id="IPR004014">
    <property type="entry name" value="ATPase_P-typ_cation-transptr_N"/>
</dbReference>
<name>A0A1Y2CJ63_9FUNG</name>
<feature type="transmembrane region" description="Helical" evidence="10">
    <location>
        <begin position="269"/>
        <end position="288"/>
    </location>
</feature>
<dbReference type="FunFam" id="3.40.1110.10:FF:000061">
    <property type="entry name" value="Potassium-transporting ATPase alpha chain 1"/>
    <property type="match status" value="1"/>
</dbReference>
<dbReference type="PRINTS" id="PR00121">
    <property type="entry name" value="NAKATPASE"/>
</dbReference>
<dbReference type="Gene3D" id="1.20.1110.10">
    <property type="entry name" value="Calcium-transporting ATPase, transmembrane domain"/>
    <property type="match status" value="2"/>
</dbReference>
<evidence type="ECO:0000256" key="4">
    <source>
        <dbReference type="ARBA" id="ARBA00022741"/>
    </source>
</evidence>
<dbReference type="GO" id="GO:0005391">
    <property type="term" value="F:P-type sodium:potassium-exchanging transporter activity"/>
    <property type="evidence" value="ECO:0007669"/>
    <property type="project" value="TreeGrafter"/>
</dbReference>
<dbReference type="InterPro" id="IPR044492">
    <property type="entry name" value="P_typ_ATPase_HD_dom"/>
</dbReference>
<dbReference type="SFLD" id="SFLDF00027">
    <property type="entry name" value="p-type_atpase"/>
    <property type="match status" value="1"/>
</dbReference>
<keyword evidence="7 10" id="KW-1133">Transmembrane helix</keyword>
<dbReference type="Gene3D" id="3.40.50.1000">
    <property type="entry name" value="HAD superfamily/HAD-like"/>
    <property type="match status" value="1"/>
</dbReference>
<evidence type="ECO:0000256" key="8">
    <source>
        <dbReference type="ARBA" id="ARBA00023136"/>
    </source>
</evidence>
<dbReference type="Pfam" id="PF13246">
    <property type="entry name" value="Cation_ATPase"/>
    <property type="match status" value="1"/>
</dbReference>
<dbReference type="InterPro" id="IPR023214">
    <property type="entry name" value="HAD_sf"/>
</dbReference>
<feature type="region of interest" description="Disordered" evidence="9">
    <location>
        <begin position="192"/>
        <end position="212"/>
    </location>
</feature>
<feature type="domain" description="Cation-transporting P-type ATPase N-terminal" evidence="11">
    <location>
        <begin position="14"/>
        <end position="95"/>
    </location>
</feature>
<dbReference type="InterPro" id="IPR036412">
    <property type="entry name" value="HAD-like_sf"/>
</dbReference>
<dbReference type="InterPro" id="IPR008250">
    <property type="entry name" value="ATPase_P-typ_transduc_dom_A_sf"/>
</dbReference>
<evidence type="ECO:0000313" key="13">
    <source>
        <dbReference type="Proteomes" id="UP000193642"/>
    </source>
</evidence>
<dbReference type="SUPFAM" id="SSF56784">
    <property type="entry name" value="HAD-like"/>
    <property type="match status" value="1"/>
</dbReference>
<reference evidence="12 13" key="1">
    <citation type="submission" date="2016-07" db="EMBL/GenBank/DDBJ databases">
        <title>Pervasive Adenine N6-methylation of Active Genes in Fungi.</title>
        <authorList>
            <consortium name="DOE Joint Genome Institute"/>
            <person name="Mondo S.J."/>
            <person name="Dannebaum R.O."/>
            <person name="Kuo R.C."/>
            <person name="Labutti K."/>
            <person name="Haridas S."/>
            <person name="Kuo A."/>
            <person name="Salamov A."/>
            <person name="Ahrendt S.R."/>
            <person name="Lipzen A."/>
            <person name="Sullivan W."/>
            <person name="Andreopoulos W.B."/>
            <person name="Clum A."/>
            <person name="Lindquist E."/>
            <person name="Daum C."/>
            <person name="Ramamoorthy G.K."/>
            <person name="Gryganskyi A."/>
            <person name="Culley D."/>
            <person name="Magnuson J.K."/>
            <person name="James T.Y."/>
            <person name="O'Malley M.A."/>
            <person name="Stajich J.E."/>
            <person name="Spatafora J.W."/>
            <person name="Visel A."/>
            <person name="Grigoriev I.V."/>
        </authorList>
    </citation>
    <scope>NUCLEOTIDE SEQUENCE [LARGE SCALE GENOMIC DNA]</scope>
    <source>
        <strain evidence="12 13">JEL800</strain>
    </source>
</reference>
<dbReference type="EMBL" id="MCGO01000015">
    <property type="protein sequence ID" value="ORY46884.1"/>
    <property type="molecule type" value="Genomic_DNA"/>
</dbReference>
<evidence type="ECO:0000256" key="1">
    <source>
        <dbReference type="ARBA" id="ARBA00004651"/>
    </source>
</evidence>
<dbReference type="PRINTS" id="PR00119">
    <property type="entry name" value="CATATPASE"/>
</dbReference>
<dbReference type="InterPro" id="IPR023299">
    <property type="entry name" value="ATPase_P-typ_cyto_dom_N"/>
</dbReference>
<dbReference type="SMART" id="SM00831">
    <property type="entry name" value="Cation_ATPase_N"/>
    <property type="match status" value="1"/>
</dbReference>
<sequence>MPDGKKDAKSIAVTEHKLSIAECAAKYSVSVNETKPQNSQGLTAAEAAKRLLEYGPNCLTPPKKRHWILRFLDILSGLFNVMLIVSGVACYILLGINYAANYQNTYLGAILIGVAFMNASIEFYQQQKSAAILESFLNMIPAQCYVIRDSQTQQISAKDLVLGDIVVIRSGDKIPADVFILAATDLKVDNSSLTGEAEPQERSNKNSHDNPLEATNIAFNSTMAVTGNGYGLVIRTGDNTMIGQIASLTANEERRESPLSVEIDHFVKLIALIAGITAIVFFAVAMTVKNQGISNSLNFAIGTFVGFVPEGLPATVTMLLTIAAARMAKRQVLCKDLQGVETLGAITLLATDKTGTLTRNQMTLTFLWTGLKLYYAQNLPQGSAEAQIAKQFELKDSAATEELLHAAAINPTAKFTSKEGPIATREVLGDATEAGLIRFAALKLPNYDTALDTYPKVFEIPFNSTNKWAMTIHKKKHATGSLMLYIKGAPERVLKICKTIHDGTQAVPLTAEHNAQFEEMYTLFASKGHRVLAFACLALPESEFPANFEFKKDPINYPTSDFTFLGLTSLEDPPKHGVREAIGKCRAAGIRVMMVTGDHPLTAEAIGRKINLMLTDTKALVAKKRGVSESQVPESEVHAIVIHGDTIDGLTDSDWENIFSKDEIIFARTSPKHKLDIVKRAQSRGHIVGVTGDGVNDSPALKKADLGISMNISGSDVSKEAAAMILLDDNFASAVSGIEEGRLIFQNLKKSVQYVITHTMPEVWANLFYIIIPLPLPLSSILILVVDLGFELFIALSYAWDVSENPAGLMKLPPRKPVTPESIERLYRRRALDIAENNGKDLDEQELSVLTKFGKAIKKPFTKRFWSEAFEKNEDEVLIDWDVLSYAYVEAGSIETIGCLACFFFAMWYHYGITPYETYQFGGNWGLSGNDYNITTGNSIRYVSVDAQNDALTFGQSAFYLGLMFQQCFNHFICKARLSNPWGPFMFQNKYSFLGIFVGGIFSLLIVYIPPVNVAFLTNWRLTPYTWLIGMASGVVLYLYAIIRILIKRHFSPIKFTEDIPGLQMFPTRWSTGGK</sequence>
<dbReference type="GO" id="GO:0036376">
    <property type="term" value="P:sodium ion export across plasma membrane"/>
    <property type="evidence" value="ECO:0007669"/>
    <property type="project" value="TreeGrafter"/>
</dbReference>
<dbReference type="Proteomes" id="UP000193642">
    <property type="component" value="Unassembled WGS sequence"/>
</dbReference>
<feature type="transmembrane region" description="Helical" evidence="10">
    <location>
        <begin position="71"/>
        <end position="94"/>
    </location>
</feature>
<dbReference type="PANTHER" id="PTHR43294">
    <property type="entry name" value="SODIUM/POTASSIUM-TRANSPORTING ATPASE SUBUNIT ALPHA"/>
    <property type="match status" value="1"/>
</dbReference>
<dbReference type="AlphaFoldDB" id="A0A1Y2CJ63"/>
<dbReference type="OrthoDB" id="158672at2759"/>
<keyword evidence="8 10" id="KW-0472">Membrane</keyword>
<evidence type="ECO:0000256" key="2">
    <source>
        <dbReference type="ARBA" id="ARBA00022475"/>
    </source>
</evidence>
<dbReference type="GO" id="GO:0005886">
    <property type="term" value="C:plasma membrane"/>
    <property type="evidence" value="ECO:0007669"/>
    <property type="project" value="UniProtKB-SubCell"/>
</dbReference>
<accession>A0A1Y2CJ63</accession>
<dbReference type="STRING" id="329046.A0A1Y2CJ63"/>
<dbReference type="InterPro" id="IPR018303">
    <property type="entry name" value="ATPase_P-typ_P_site"/>
</dbReference>
<keyword evidence="3 10" id="KW-0812">Transmembrane</keyword>
<evidence type="ECO:0000256" key="10">
    <source>
        <dbReference type="SAM" id="Phobius"/>
    </source>
</evidence>
<feature type="transmembrane region" description="Helical" evidence="10">
    <location>
        <begin position="106"/>
        <end position="124"/>
    </location>
</feature>
<dbReference type="GO" id="GO:0006883">
    <property type="term" value="P:intracellular sodium ion homeostasis"/>
    <property type="evidence" value="ECO:0007669"/>
    <property type="project" value="TreeGrafter"/>
</dbReference>
<evidence type="ECO:0000256" key="9">
    <source>
        <dbReference type="SAM" id="MobiDB-lite"/>
    </source>
</evidence>
<evidence type="ECO:0000256" key="5">
    <source>
        <dbReference type="ARBA" id="ARBA00022840"/>
    </source>
</evidence>
<dbReference type="PROSITE" id="PS00154">
    <property type="entry name" value="ATPASE_E1_E2"/>
    <property type="match status" value="1"/>
</dbReference>
<evidence type="ECO:0000313" key="12">
    <source>
        <dbReference type="EMBL" id="ORY46884.1"/>
    </source>
</evidence>
<dbReference type="Gene3D" id="2.70.150.10">
    <property type="entry name" value="Calcium-transporting ATPase, cytoplasmic transduction domain A"/>
    <property type="match status" value="1"/>
</dbReference>
<dbReference type="Gene3D" id="3.40.1110.10">
    <property type="entry name" value="Calcium-transporting ATPase, cytoplasmic domain N"/>
    <property type="match status" value="1"/>
</dbReference>
<dbReference type="Pfam" id="PF00690">
    <property type="entry name" value="Cation_ATPase_N"/>
    <property type="match status" value="1"/>
</dbReference>
<dbReference type="SFLD" id="SFLDG00002">
    <property type="entry name" value="C1.7:_P-type_atpase_like"/>
    <property type="match status" value="1"/>
</dbReference>
<keyword evidence="5" id="KW-0067">ATP-binding</keyword>
<dbReference type="Pfam" id="PF00122">
    <property type="entry name" value="E1-E2_ATPase"/>
    <property type="match status" value="1"/>
</dbReference>
<dbReference type="InterPro" id="IPR050510">
    <property type="entry name" value="Cation_transp_ATPase_P-type"/>
</dbReference>
<proteinExistence type="predicted"/>
<feature type="transmembrane region" description="Helical" evidence="10">
    <location>
        <begin position="991"/>
        <end position="1010"/>
    </location>
</feature>
<dbReference type="SUPFAM" id="SSF81660">
    <property type="entry name" value="Metal cation-transporting ATPase, ATP-binding domain N"/>
    <property type="match status" value="1"/>
</dbReference>
<dbReference type="GO" id="GO:0005524">
    <property type="term" value="F:ATP binding"/>
    <property type="evidence" value="ECO:0007669"/>
    <property type="project" value="UniProtKB-KW"/>
</dbReference>
<dbReference type="SUPFAM" id="SSF81653">
    <property type="entry name" value="Calcium ATPase, transduction domain A"/>
    <property type="match status" value="1"/>
</dbReference>